<dbReference type="EMBL" id="QSEF01000047">
    <property type="protein sequence ID" value="RGZ42823.1"/>
    <property type="molecule type" value="Genomic_DNA"/>
</dbReference>
<proteinExistence type="predicted"/>
<protein>
    <submittedName>
        <fullName evidence="1">Conjugal transfer protein TraG</fullName>
    </submittedName>
</protein>
<evidence type="ECO:0000313" key="2">
    <source>
        <dbReference type="Proteomes" id="UP000285173"/>
    </source>
</evidence>
<sequence>FLTTNRNIELLEPYEGKLSCTVLRGEGGSNALDLPDTTQTTRF</sequence>
<dbReference type="AlphaFoldDB" id="A0A3R6BY55"/>
<name>A0A3R6BY55_9BACT</name>
<comment type="caution">
    <text evidence="1">The sequence shown here is derived from an EMBL/GenBank/DDBJ whole genome shotgun (WGS) entry which is preliminary data.</text>
</comment>
<reference evidence="1 2" key="1">
    <citation type="submission" date="2018-08" db="EMBL/GenBank/DDBJ databases">
        <title>A genome reference for cultivated species of the human gut microbiota.</title>
        <authorList>
            <person name="Zou Y."/>
            <person name="Xue W."/>
            <person name="Luo G."/>
        </authorList>
    </citation>
    <scope>NUCLEOTIDE SEQUENCE [LARGE SCALE GENOMIC DNA]</scope>
    <source>
        <strain evidence="1 2">AM50-15</strain>
    </source>
</reference>
<accession>A0A3R6BY55</accession>
<feature type="non-terminal residue" evidence="1">
    <location>
        <position position="1"/>
    </location>
</feature>
<gene>
    <name evidence="1" type="ORF">DW986_19125</name>
</gene>
<dbReference type="Proteomes" id="UP000285173">
    <property type="component" value="Unassembled WGS sequence"/>
</dbReference>
<evidence type="ECO:0000313" key="1">
    <source>
        <dbReference type="EMBL" id="RGZ42823.1"/>
    </source>
</evidence>
<organism evidence="1 2">
    <name type="scientific">Parabacteroides merdae</name>
    <dbReference type="NCBI Taxonomy" id="46503"/>
    <lineage>
        <taxon>Bacteria</taxon>
        <taxon>Pseudomonadati</taxon>
        <taxon>Bacteroidota</taxon>
        <taxon>Bacteroidia</taxon>
        <taxon>Bacteroidales</taxon>
        <taxon>Tannerellaceae</taxon>
        <taxon>Parabacteroides</taxon>
    </lineage>
</organism>